<feature type="transmembrane region" description="Helical" evidence="1">
    <location>
        <begin position="227"/>
        <end position="248"/>
    </location>
</feature>
<accession>A0A2Z5TQQ6</accession>
<feature type="transmembrane region" description="Helical" evidence="1">
    <location>
        <begin position="194"/>
        <end position="215"/>
    </location>
</feature>
<name>A0A2Z5TQQ6_9STRE</name>
<dbReference type="Proteomes" id="UP000269331">
    <property type="component" value="Chromosome"/>
</dbReference>
<keyword evidence="1" id="KW-1133">Transmembrane helix</keyword>
<sequence length="589" mass="67784">MKMFKNVLKKHPHIAAVVLFFLFSFALLLPQIWTRAVVTGDDVVFHFNRFYDAAMQIKTGDFSYMMSLHGYQQSGRIVNALYGPYLAYLQGALVLLAGTWYRYQLLSNLLLGTLSATSLYFLMREVRVRYSFSVVLSMFFVTTYSIQYWWVAQGFSSWGVAVFPLCLIPAVRFLRTGKVPIFLMAGAVGLMLQIHMLSAFFLILAYALLFFIGWIKSQEKWKIVKDVALSVGLFLILTVNIWFPLLYVNAGNELVAPFINKKFIQSTVTWSKVNFLYFPYSLPIFFVLSAYFMMKKWKKQSVVLGGLSLTFLIFFIFSTNAFPWQFFAGKGIGLVDLIQFPFRFFLYANALLLTVVGMQLTKFAVRKKLFLGLTTLSTLIGVSFAWQQYNQAIQNQYNKPDFLQDMLHTTLYGTTEELRASLHSQDLGEFIRLAQKSTPDYVPKLSDKADNVRVINEAKSRYDRYRDQIILPNQQFSKRVNGDSLEISWSANQSEEIQIPIVVYRDSELVLNGQKLGKSDYYLSTIGVPTVTGKVGQNQLILSYKQQWWLLPVIVISLISWLAWLTYYVTTYRSATLLSLEALYEKNQF</sequence>
<evidence type="ECO:0000313" key="2">
    <source>
        <dbReference type="EMBL" id="BBA93449.1"/>
    </source>
</evidence>
<proteinExistence type="predicted"/>
<reference evidence="2 3" key="1">
    <citation type="journal article" date="2018" name="Genome Biol. Evol.">
        <title>Complete Genome Sequence of Streptococcus ruminantium sp. nov. GUT-187T (=DSM 104980T =JCM 31869T), the Type Strain of S. ruminantium, and Comparison with Genome Sequences of Streptococcus suis Strains.</title>
        <authorList>
            <person name="Tohya M."/>
            <person name="Sekizaki T."/>
            <person name="Miyoshi-Akiyama T."/>
        </authorList>
    </citation>
    <scope>NUCLEOTIDE SEQUENCE [LARGE SCALE GENOMIC DNA]</scope>
    <source>
        <strain evidence="2 3">GUT187T</strain>
    </source>
</reference>
<keyword evidence="1" id="KW-0472">Membrane</keyword>
<dbReference type="EMBL" id="AP018400">
    <property type="protein sequence ID" value="BBA93449.1"/>
    <property type="molecule type" value="Genomic_DNA"/>
</dbReference>
<evidence type="ECO:0000256" key="1">
    <source>
        <dbReference type="SAM" id="Phobius"/>
    </source>
</evidence>
<feature type="transmembrane region" description="Helical" evidence="1">
    <location>
        <begin position="301"/>
        <end position="318"/>
    </location>
</feature>
<keyword evidence="1" id="KW-0812">Transmembrane</keyword>
<dbReference type="KEGG" id="srq:SR187_9240"/>
<feature type="transmembrane region" description="Helical" evidence="1">
    <location>
        <begin position="275"/>
        <end position="294"/>
    </location>
</feature>
<feature type="transmembrane region" description="Helical" evidence="1">
    <location>
        <begin position="105"/>
        <end position="123"/>
    </location>
</feature>
<feature type="transmembrane region" description="Helical" evidence="1">
    <location>
        <begin position="338"/>
        <end position="357"/>
    </location>
</feature>
<evidence type="ECO:0000313" key="3">
    <source>
        <dbReference type="Proteomes" id="UP000269331"/>
    </source>
</evidence>
<feature type="transmembrane region" description="Helical" evidence="1">
    <location>
        <begin position="158"/>
        <end position="174"/>
    </location>
</feature>
<feature type="transmembrane region" description="Helical" evidence="1">
    <location>
        <begin position="369"/>
        <end position="386"/>
    </location>
</feature>
<gene>
    <name evidence="2" type="ORF">SR187_9240</name>
</gene>
<dbReference type="AlphaFoldDB" id="A0A2Z5TQQ6"/>
<organism evidence="2 3">
    <name type="scientific">Streptococcus ruminantium</name>
    <dbReference type="NCBI Taxonomy" id="1917441"/>
    <lineage>
        <taxon>Bacteria</taxon>
        <taxon>Bacillati</taxon>
        <taxon>Bacillota</taxon>
        <taxon>Bacilli</taxon>
        <taxon>Lactobacillales</taxon>
        <taxon>Streptococcaceae</taxon>
        <taxon>Streptococcus</taxon>
    </lineage>
</organism>
<protein>
    <submittedName>
        <fullName evidence="2">Membrane protein</fullName>
    </submittedName>
</protein>
<feature type="transmembrane region" description="Helical" evidence="1">
    <location>
        <begin position="548"/>
        <end position="569"/>
    </location>
</feature>
<feature type="transmembrane region" description="Helical" evidence="1">
    <location>
        <begin position="129"/>
        <end position="151"/>
    </location>
</feature>